<sequence>MSNTFTIAEDLALNYTEVWTYQTYELGKVADTLNYLTFFVANDDINIEDLQRYTKATHTEYLIAVNTTEKAYDCLKIADNIVYCLPNEIEMAISALGSIPFTSGAIGIDWNDIATVIANRPNIRFIQSRASGENSVKQACDDLILKYRQIQSDEQLAGVMVNTIVGLGLTFDQLDVVIEKTEKNLGIDEGHIFYQINFSEEFDGNGCCICMYLTYCNGDTAIKPMTTPEDTNIKSASSSQKIGNSIQDYLRKLHKQSN</sequence>
<gene>
    <name evidence="3" type="ORF">E6P75_12565</name>
</gene>
<accession>A0AAW6TLL4</accession>
<protein>
    <submittedName>
        <fullName evidence="3">Uncharacterized protein</fullName>
    </submittedName>
</protein>
<dbReference type="SUPFAM" id="SSF55307">
    <property type="entry name" value="Tubulin C-terminal domain-like"/>
    <property type="match status" value="1"/>
</dbReference>
<evidence type="ECO:0000313" key="3">
    <source>
        <dbReference type="EMBL" id="MDI4511019.1"/>
    </source>
</evidence>
<name>A0AAW6TLL4_FAUOS</name>
<proteinExistence type="predicted"/>
<dbReference type="GO" id="GO:0005525">
    <property type="term" value="F:GTP binding"/>
    <property type="evidence" value="ECO:0007669"/>
    <property type="project" value="UniProtKB-KW"/>
</dbReference>
<organism evidence="3">
    <name type="scientific">Faucicola osloensis</name>
    <name type="common">Moraxella osloensis</name>
    <dbReference type="NCBI Taxonomy" id="34062"/>
    <lineage>
        <taxon>Bacteria</taxon>
        <taxon>Pseudomonadati</taxon>
        <taxon>Pseudomonadota</taxon>
        <taxon>Gammaproteobacteria</taxon>
        <taxon>Moraxellales</taxon>
        <taxon>Moraxellaceae</taxon>
        <taxon>Faucicola</taxon>
    </lineage>
</organism>
<evidence type="ECO:0000256" key="2">
    <source>
        <dbReference type="ARBA" id="ARBA00023134"/>
    </source>
</evidence>
<dbReference type="Gene3D" id="3.30.1330.20">
    <property type="entry name" value="Tubulin/FtsZ, C-terminal domain"/>
    <property type="match status" value="1"/>
</dbReference>
<evidence type="ECO:0000256" key="1">
    <source>
        <dbReference type="ARBA" id="ARBA00022741"/>
    </source>
</evidence>
<dbReference type="InterPro" id="IPR008280">
    <property type="entry name" value="Tub_FtsZ_C"/>
</dbReference>
<dbReference type="AlphaFoldDB" id="A0AAW6TLL4"/>
<dbReference type="InterPro" id="IPR037103">
    <property type="entry name" value="Tubulin/FtsZ-like_C"/>
</dbReference>
<keyword evidence="1" id="KW-0547">Nucleotide-binding</keyword>
<dbReference type="EMBL" id="SSCJ01000027">
    <property type="protein sequence ID" value="MDI4511019.1"/>
    <property type="molecule type" value="Genomic_DNA"/>
</dbReference>
<comment type="caution">
    <text evidence="3">The sequence shown here is derived from an EMBL/GenBank/DDBJ whole genome shotgun (WGS) entry which is preliminary data.</text>
</comment>
<keyword evidence="2" id="KW-0342">GTP-binding</keyword>
<reference evidence="3" key="1">
    <citation type="submission" date="2019-04" db="EMBL/GenBank/DDBJ databases">
        <title>Moraxella osloensis CCUG 73412, isolated from corneal scrapings as causative agent of keratitis.</title>
        <authorList>
            <person name="Connolly G."/>
            <person name="Jaen-Luchoro D."/>
            <person name="Pinyeiro-Iglesias B."/>
            <person name="Curry A."/>
            <person name="Knowles S."/>
            <person name="Moore E.R.B."/>
        </authorList>
    </citation>
    <scope>NUCLEOTIDE SEQUENCE</scope>
    <source>
        <strain evidence="3">CCUG 73412</strain>
    </source>
</reference>